<evidence type="ECO:0000313" key="3">
    <source>
        <dbReference type="Proteomes" id="UP000053586"/>
    </source>
</evidence>
<name>H5TD25_9ALTE</name>
<dbReference type="AlphaFoldDB" id="H5TD25"/>
<proteinExistence type="predicted"/>
<reference evidence="2 3" key="2">
    <citation type="journal article" date="2017" name="Antonie Van Leeuwenhoek">
        <title>Rhizobium rhizosphaerae sp. nov., a novel species isolated from rice rhizosphere.</title>
        <authorList>
            <person name="Zhao J.J."/>
            <person name="Zhang J."/>
            <person name="Zhang R.J."/>
            <person name="Zhang C.W."/>
            <person name="Yin H.Q."/>
            <person name="Zhang X.X."/>
        </authorList>
    </citation>
    <scope>NUCLEOTIDE SEQUENCE [LARGE SCALE GENOMIC DNA]</scope>
    <source>
        <strain evidence="2 3">ACAM 611</strain>
    </source>
</reference>
<comment type="caution">
    <text evidence="2">The sequence shown here is derived from an EMBL/GenBank/DDBJ whole genome shotgun (WGS) entry which is preliminary data.</text>
</comment>
<accession>H5TD25</accession>
<evidence type="ECO:0000256" key="1">
    <source>
        <dbReference type="ARBA" id="ARBA00022649"/>
    </source>
</evidence>
<protein>
    <recommendedName>
        <fullName evidence="4">Post-segregation antitoxin CcdA</fullName>
    </recommendedName>
</protein>
<keyword evidence="3" id="KW-1185">Reference proteome</keyword>
<dbReference type="Proteomes" id="UP000053586">
    <property type="component" value="Unassembled WGS sequence"/>
</dbReference>
<gene>
    <name evidence="2" type="ORF">GPUN_2087</name>
</gene>
<dbReference type="RefSeq" id="WP_006006070.1">
    <property type="nucleotide sequence ID" value="NZ_BAET01000022.1"/>
</dbReference>
<keyword evidence="1" id="KW-1277">Toxin-antitoxin system</keyword>
<dbReference type="EMBL" id="BAET01000022">
    <property type="protein sequence ID" value="GAB56202.1"/>
    <property type="molecule type" value="Genomic_DNA"/>
</dbReference>
<dbReference type="OrthoDB" id="7219749at2"/>
<organism evidence="2 3">
    <name type="scientific">Glaciecola punicea ACAM 611</name>
    <dbReference type="NCBI Taxonomy" id="1121923"/>
    <lineage>
        <taxon>Bacteria</taxon>
        <taxon>Pseudomonadati</taxon>
        <taxon>Pseudomonadota</taxon>
        <taxon>Gammaproteobacteria</taxon>
        <taxon>Alteromonadales</taxon>
        <taxon>Alteromonadaceae</taxon>
        <taxon>Glaciecola</taxon>
    </lineage>
</organism>
<sequence length="74" mass="8449">MGTAKEKVRVNVYLDKTVTEDAKRLGINLSNSLEIALKSERETKWKERNKQKIETCNQYIACDGLPFDDGDLCI</sequence>
<dbReference type="Pfam" id="PF07362">
    <property type="entry name" value="CcdA"/>
    <property type="match status" value="1"/>
</dbReference>
<reference evidence="2 3" key="1">
    <citation type="journal article" date="2012" name="J. Bacteriol.">
        <title>Genome sequence of proteorhodopsin-containing sea ice bacterium Glaciecola punicea ACAM 611T.</title>
        <authorList>
            <person name="Qin Q.-L."/>
            <person name="Xie B.-B."/>
            <person name="Shu Y.-L."/>
            <person name="Rong J.-C."/>
            <person name="Zhao D.-L."/>
            <person name="Zhang X.-Y."/>
            <person name="Chen X.-L."/>
            <person name="Zhou B.-C."/>
            <person name="Zhanga Y.-Z."/>
        </authorList>
    </citation>
    <scope>NUCLEOTIDE SEQUENCE [LARGE SCALE GENOMIC DNA]</scope>
    <source>
        <strain evidence="2 3">ACAM 611</strain>
    </source>
</reference>
<evidence type="ECO:0000313" key="2">
    <source>
        <dbReference type="EMBL" id="GAB56202.1"/>
    </source>
</evidence>
<evidence type="ECO:0008006" key="4">
    <source>
        <dbReference type="Google" id="ProtNLM"/>
    </source>
</evidence>
<dbReference type="InterPro" id="IPR009956">
    <property type="entry name" value="Post-segregation_anti-tox_CcdA"/>
</dbReference>